<dbReference type="GO" id="GO:0006285">
    <property type="term" value="P:base-excision repair, AP site formation"/>
    <property type="evidence" value="ECO:0007669"/>
    <property type="project" value="TreeGrafter"/>
</dbReference>
<dbReference type="GO" id="GO:0006307">
    <property type="term" value="P:DNA alkylation repair"/>
    <property type="evidence" value="ECO:0007669"/>
    <property type="project" value="TreeGrafter"/>
</dbReference>
<protein>
    <recommendedName>
        <fullName evidence="3">DNA-3-methyladenine glycosylase II</fullName>
        <ecNumber evidence="3">3.2.2.21</ecNumber>
    </recommendedName>
</protein>
<dbReference type="RefSeq" id="WP_179720632.1">
    <property type="nucleotide sequence ID" value="NZ_JACBZT010000001.1"/>
</dbReference>
<dbReference type="EMBL" id="JACBZT010000001">
    <property type="protein sequence ID" value="NYJ08220.1"/>
    <property type="molecule type" value="Genomic_DNA"/>
</dbReference>
<keyword evidence="7" id="KW-0378">Hydrolase</keyword>
<keyword evidence="7" id="KW-0326">Glycosidase</keyword>
<dbReference type="Proteomes" id="UP000541969">
    <property type="component" value="Unassembled WGS sequence"/>
</dbReference>
<dbReference type="Gene3D" id="1.10.1670.40">
    <property type="match status" value="1"/>
</dbReference>
<evidence type="ECO:0000313" key="8">
    <source>
        <dbReference type="Proteomes" id="UP000541969"/>
    </source>
</evidence>
<dbReference type="GO" id="GO:0043916">
    <property type="term" value="F:DNA-7-methylguanine glycosylase activity"/>
    <property type="evidence" value="ECO:0007669"/>
    <property type="project" value="TreeGrafter"/>
</dbReference>
<keyword evidence="5" id="KW-0234">DNA repair</keyword>
<dbReference type="SMART" id="SM00478">
    <property type="entry name" value="ENDO3c"/>
    <property type="match status" value="1"/>
</dbReference>
<evidence type="ECO:0000256" key="4">
    <source>
        <dbReference type="ARBA" id="ARBA00022763"/>
    </source>
</evidence>
<dbReference type="SUPFAM" id="SSF48150">
    <property type="entry name" value="DNA-glycosylase"/>
    <property type="match status" value="1"/>
</dbReference>
<keyword evidence="8" id="KW-1185">Reference proteome</keyword>
<dbReference type="PANTHER" id="PTHR43003">
    <property type="entry name" value="DNA-3-METHYLADENINE GLYCOSYLASE"/>
    <property type="match status" value="1"/>
</dbReference>
<dbReference type="AlphaFoldDB" id="A0A853CKD3"/>
<accession>A0A853CKD3</accession>
<reference evidence="7 8" key="1">
    <citation type="submission" date="2020-07" db="EMBL/GenBank/DDBJ databases">
        <title>Sequencing the genomes of 1000 actinobacteria strains.</title>
        <authorList>
            <person name="Klenk H.-P."/>
        </authorList>
    </citation>
    <scope>NUCLEOTIDE SEQUENCE [LARGE SCALE GENOMIC DNA]</scope>
    <source>
        <strain evidence="7 8">DSM 104001</strain>
    </source>
</reference>
<comment type="caution">
    <text evidence="7">The sequence shown here is derived from an EMBL/GenBank/DDBJ whole genome shotgun (WGS) entry which is preliminary data.</text>
</comment>
<dbReference type="CDD" id="cd00056">
    <property type="entry name" value="ENDO3c"/>
    <property type="match status" value="1"/>
</dbReference>
<comment type="catalytic activity">
    <reaction evidence="1">
        <text>Hydrolysis of alkylated DNA, releasing 3-methyladenine, 3-methylguanine, 7-methylguanine and 7-methyladenine.</text>
        <dbReference type="EC" id="3.2.2.21"/>
    </reaction>
</comment>
<dbReference type="EC" id="3.2.2.21" evidence="3"/>
<dbReference type="FunFam" id="1.10.340.30:FF:000004">
    <property type="entry name" value="DNA-3-methyladenine glycosylase II"/>
    <property type="match status" value="1"/>
</dbReference>
<dbReference type="InterPro" id="IPR011257">
    <property type="entry name" value="DNA_glycosylase"/>
</dbReference>
<dbReference type="GO" id="GO:0032131">
    <property type="term" value="F:alkylated DNA binding"/>
    <property type="evidence" value="ECO:0007669"/>
    <property type="project" value="TreeGrafter"/>
</dbReference>
<evidence type="ECO:0000256" key="5">
    <source>
        <dbReference type="ARBA" id="ARBA00023204"/>
    </source>
</evidence>
<proteinExistence type="inferred from homology"/>
<evidence type="ECO:0000256" key="3">
    <source>
        <dbReference type="ARBA" id="ARBA00012000"/>
    </source>
</evidence>
<dbReference type="Pfam" id="PF00730">
    <property type="entry name" value="HhH-GPD"/>
    <property type="match status" value="1"/>
</dbReference>
<dbReference type="PANTHER" id="PTHR43003:SF5">
    <property type="entry name" value="DNA-3-METHYLADENINE GLYCOSYLASE"/>
    <property type="match status" value="1"/>
</dbReference>
<comment type="similarity">
    <text evidence="2">Belongs to the alkylbase DNA glycosidase AlkA family.</text>
</comment>
<evidence type="ECO:0000259" key="6">
    <source>
        <dbReference type="SMART" id="SM00478"/>
    </source>
</evidence>
<dbReference type="InterPro" id="IPR051912">
    <property type="entry name" value="Alkylbase_DNA_Glycosylase/TA"/>
</dbReference>
<dbReference type="Gene3D" id="1.10.340.30">
    <property type="entry name" value="Hypothetical protein, domain 2"/>
    <property type="match status" value="1"/>
</dbReference>
<evidence type="ECO:0000256" key="2">
    <source>
        <dbReference type="ARBA" id="ARBA00010817"/>
    </source>
</evidence>
<dbReference type="InterPro" id="IPR003265">
    <property type="entry name" value="HhH-GPD_domain"/>
</dbReference>
<sequence length="210" mass="23301">MTQTVDLARAHLRAADPVIRRLIDERPDFDPRAWLAELPAMDLFGALLFQVAGQQLSVAATRRTLARIEALFGDRFPSPTELLDVEPAVLREAGLSWRKISTLRDLAERFSDGRLDAEALSRQPDDDLLAELTAIPGIGPWTVQGALILALQREDVVLPGDLALRKAVRAAYRLDHLPTQDEVLAIAEPWRPYRSLATSYLFSAAFEPPA</sequence>
<dbReference type="GO" id="GO:0032993">
    <property type="term" value="C:protein-DNA complex"/>
    <property type="evidence" value="ECO:0007669"/>
    <property type="project" value="TreeGrafter"/>
</dbReference>
<evidence type="ECO:0000256" key="1">
    <source>
        <dbReference type="ARBA" id="ARBA00000086"/>
    </source>
</evidence>
<gene>
    <name evidence="7" type="ORF">GGQ55_004498</name>
</gene>
<name>A0A853CKD3_9ACTN</name>
<organism evidence="7 8">
    <name type="scientific">Petropleomorpha daqingensis</name>
    <dbReference type="NCBI Taxonomy" id="2026353"/>
    <lineage>
        <taxon>Bacteria</taxon>
        <taxon>Bacillati</taxon>
        <taxon>Actinomycetota</taxon>
        <taxon>Actinomycetes</taxon>
        <taxon>Geodermatophilales</taxon>
        <taxon>Geodermatophilaceae</taxon>
        <taxon>Petropleomorpha</taxon>
    </lineage>
</organism>
<dbReference type="GO" id="GO:0008725">
    <property type="term" value="F:DNA-3-methyladenine glycosylase activity"/>
    <property type="evidence" value="ECO:0007669"/>
    <property type="project" value="TreeGrafter"/>
</dbReference>
<keyword evidence="4" id="KW-0227">DNA damage</keyword>
<feature type="domain" description="HhH-GPD" evidence="6">
    <location>
        <begin position="52"/>
        <end position="206"/>
    </location>
</feature>
<evidence type="ECO:0000313" key="7">
    <source>
        <dbReference type="EMBL" id="NYJ08220.1"/>
    </source>
</evidence>